<name>A0A5C5XL28_9PLAN</name>
<gene>
    <name evidence="4" type="ORF">Pan54_43950</name>
</gene>
<evidence type="ECO:0000256" key="3">
    <source>
        <dbReference type="SAM" id="SignalP"/>
    </source>
</evidence>
<dbReference type="PANTHER" id="PTHR46388">
    <property type="entry name" value="NHL REPEAT-CONTAINING PROTEIN 2"/>
    <property type="match status" value="1"/>
</dbReference>
<reference evidence="4 5" key="1">
    <citation type="submission" date="2019-02" db="EMBL/GenBank/DDBJ databases">
        <title>Deep-cultivation of Planctomycetes and their phenomic and genomic characterization uncovers novel biology.</title>
        <authorList>
            <person name="Wiegand S."/>
            <person name="Jogler M."/>
            <person name="Boedeker C."/>
            <person name="Pinto D."/>
            <person name="Vollmers J."/>
            <person name="Rivas-Marin E."/>
            <person name="Kohn T."/>
            <person name="Peeters S.H."/>
            <person name="Heuer A."/>
            <person name="Rast P."/>
            <person name="Oberbeckmann S."/>
            <person name="Bunk B."/>
            <person name="Jeske O."/>
            <person name="Meyerdierks A."/>
            <person name="Storesund J.E."/>
            <person name="Kallscheuer N."/>
            <person name="Luecker S."/>
            <person name="Lage O.M."/>
            <person name="Pohl T."/>
            <person name="Merkel B.J."/>
            <person name="Hornburger P."/>
            <person name="Mueller R.-W."/>
            <person name="Bruemmer F."/>
            <person name="Labrenz M."/>
            <person name="Spormann A.M."/>
            <person name="Op Den Camp H."/>
            <person name="Overmann J."/>
            <person name="Amann R."/>
            <person name="Jetten M.S.M."/>
            <person name="Mascher T."/>
            <person name="Medema M.H."/>
            <person name="Devos D.P."/>
            <person name="Kaster A.-K."/>
            <person name="Ovreas L."/>
            <person name="Rohde M."/>
            <person name="Galperin M.Y."/>
            <person name="Jogler C."/>
        </authorList>
    </citation>
    <scope>NUCLEOTIDE SEQUENCE [LARGE SCALE GENOMIC DNA]</scope>
    <source>
        <strain evidence="4 5">Pan54</strain>
    </source>
</reference>
<keyword evidence="1" id="KW-0677">Repeat</keyword>
<keyword evidence="3" id="KW-0732">Signal</keyword>
<dbReference type="InterPro" id="IPR011042">
    <property type="entry name" value="6-blade_b-propeller_TolB-like"/>
</dbReference>
<dbReference type="SUPFAM" id="SSF101898">
    <property type="entry name" value="NHL repeat"/>
    <property type="match status" value="1"/>
</dbReference>
<keyword evidence="5" id="KW-1185">Reference proteome</keyword>
<evidence type="ECO:0000256" key="1">
    <source>
        <dbReference type="ARBA" id="ARBA00022737"/>
    </source>
</evidence>
<dbReference type="RefSeq" id="WP_165441897.1">
    <property type="nucleotide sequence ID" value="NZ_SJPG01000001.1"/>
</dbReference>
<proteinExistence type="predicted"/>
<comment type="caution">
    <text evidence="4">The sequence shown here is derived from an EMBL/GenBank/DDBJ whole genome shotgun (WGS) entry which is preliminary data.</text>
</comment>
<evidence type="ECO:0000313" key="5">
    <source>
        <dbReference type="Proteomes" id="UP000316095"/>
    </source>
</evidence>
<organism evidence="4 5">
    <name type="scientific">Rubinisphaera italica</name>
    <dbReference type="NCBI Taxonomy" id="2527969"/>
    <lineage>
        <taxon>Bacteria</taxon>
        <taxon>Pseudomonadati</taxon>
        <taxon>Planctomycetota</taxon>
        <taxon>Planctomycetia</taxon>
        <taxon>Planctomycetales</taxon>
        <taxon>Planctomycetaceae</taxon>
        <taxon>Rubinisphaera</taxon>
    </lineage>
</organism>
<dbReference type="Gene3D" id="2.120.10.30">
    <property type="entry name" value="TolB, C-terminal domain"/>
    <property type="match status" value="2"/>
</dbReference>
<feature type="region of interest" description="Disordered" evidence="2">
    <location>
        <begin position="191"/>
        <end position="212"/>
    </location>
</feature>
<dbReference type="AlphaFoldDB" id="A0A5C5XL28"/>
<evidence type="ECO:0000256" key="2">
    <source>
        <dbReference type="SAM" id="MobiDB-lite"/>
    </source>
</evidence>
<evidence type="ECO:0000313" key="4">
    <source>
        <dbReference type="EMBL" id="TWT63640.1"/>
    </source>
</evidence>
<dbReference type="EMBL" id="SJPG01000001">
    <property type="protein sequence ID" value="TWT63640.1"/>
    <property type="molecule type" value="Genomic_DNA"/>
</dbReference>
<dbReference type="Proteomes" id="UP000316095">
    <property type="component" value="Unassembled WGS sequence"/>
</dbReference>
<feature type="chain" id="PRO_5022949305" evidence="3">
    <location>
        <begin position="23"/>
        <end position="333"/>
    </location>
</feature>
<protein>
    <submittedName>
        <fullName evidence="4">NHL repeat protein</fullName>
    </submittedName>
</protein>
<dbReference type="PANTHER" id="PTHR46388:SF2">
    <property type="entry name" value="NHL REPEAT-CONTAINING PROTEIN 2"/>
    <property type="match status" value="1"/>
</dbReference>
<dbReference type="Pfam" id="PF01436">
    <property type="entry name" value="NHL"/>
    <property type="match status" value="1"/>
</dbReference>
<feature type="signal peptide" evidence="3">
    <location>
        <begin position="1"/>
        <end position="22"/>
    </location>
</feature>
<sequence length="333" mass="35861" precursor="true">MKVRNLLILCLITLCLSSTTLAEPDFEVVADQSDGLNNPFGVTFDSDENLYIIEYEGGRIFKMSPGAKPELFAGKPENGFAGDGGPVREAVFNGMHNAVCSEADQLYISDTRGNRIRKVDLKTGIITTIAGKGKGGFSGDGGPSEQALLNDPISIALNDKAHQLLISDLNNRRIRSLDLKSGIIKTIAGNGKKGVPQDGSTATKAPLVDPRASDLDSQGNLYILERGGHALRVVNPQGQIRTVAGTGKASAIDGLALESGLNGPKHICIDGQDRVIIADAENHLIRLYNPKSETVSTILGREVKLRRPHGVAVHKGWLYICDSYNNRVLRLKW</sequence>
<dbReference type="InterPro" id="IPR001258">
    <property type="entry name" value="NHL_repeat"/>
</dbReference>
<accession>A0A5C5XL28</accession>